<reference evidence="2" key="1">
    <citation type="journal article" date="2022" name="Mol. Ecol. Resour.">
        <title>The genomes of chicory, endive, great burdock and yacon provide insights into Asteraceae palaeo-polyploidization history and plant inulin production.</title>
        <authorList>
            <person name="Fan W."/>
            <person name="Wang S."/>
            <person name="Wang H."/>
            <person name="Wang A."/>
            <person name="Jiang F."/>
            <person name="Liu H."/>
            <person name="Zhao H."/>
            <person name="Xu D."/>
            <person name="Zhang Y."/>
        </authorList>
    </citation>
    <scope>NUCLEOTIDE SEQUENCE [LARGE SCALE GENOMIC DNA]</scope>
    <source>
        <strain evidence="2">cv. Punajuju</strain>
    </source>
</reference>
<organism evidence="1 2">
    <name type="scientific">Cichorium intybus</name>
    <name type="common">Chicory</name>
    <dbReference type="NCBI Taxonomy" id="13427"/>
    <lineage>
        <taxon>Eukaryota</taxon>
        <taxon>Viridiplantae</taxon>
        <taxon>Streptophyta</taxon>
        <taxon>Embryophyta</taxon>
        <taxon>Tracheophyta</taxon>
        <taxon>Spermatophyta</taxon>
        <taxon>Magnoliopsida</taxon>
        <taxon>eudicotyledons</taxon>
        <taxon>Gunneridae</taxon>
        <taxon>Pentapetalae</taxon>
        <taxon>asterids</taxon>
        <taxon>campanulids</taxon>
        <taxon>Asterales</taxon>
        <taxon>Asteraceae</taxon>
        <taxon>Cichorioideae</taxon>
        <taxon>Cichorieae</taxon>
        <taxon>Cichoriinae</taxon>
        <taxon>Cichorium</taxon>
    </lineage>
</organism>
<dbReference type="Proteomes" id="UP001055811">
    <property type="component" value="Linkage Group LG06"/>
</dbReference>
<proteinExistence type="predicted"/>
<sequence>MENTEPFSSSTAPLTWHDFLERMRQPSAAEFVRAIKTFIVSFSNTPPDPETDSASVQQFFANMEASFRAHPLWSTGSEEELDSAGEGLEKYIMTKLFPRVFASHQDDIKQDEKLHEKMSLVQQFIKPEHLDIQPTYQNESSWLLAQKELQKINIYKAPRDKLVCILSCCKVISNLLFNASVANSENPPGADEFLPVLIYVTIKANPPQLHSNLLYIQRYRQESRLVGEAAYFFTNMLSAEAFITNMDGKAISMDETEFEKNMESAQSLLYGLSTDYSTGQSIGQSISENSEATEKEVSSVKKNPSVSDLESKGASMLVKDENGMEEFRNFPYLYSEAGDLTVGDVEDLLDGYKELVLKYVSLAKGLEDK</sequence>
<gene>
    <name evidence="1" type="ORF">L2E82_32364</name>
</gene>
<keyword evidence="2" id="KW-1185">Reference proteome</keyword>
<protein>
    <submittedName>
        <fullName evidence="1">Uncharacterized protein</fullName>
    </submittedName>
</protein>
<accession>A0ACB9BGL3</accession>
<evidence type="ECO:0000313" key="1">
    <source>
        <dbReference type="EMBL" id="KAI3721355.1"/>
    </source>
</evidence>
<name>A0ACB9BGL3_CICIN</name>
<comment type="caution">
    <text evidence="1">The sequence shown here is derived from an EMBL/GenBank/DDBJ whole genome shotgun (WGS) entry which is preliminary data.</text>
</comment>
<reference evidence="1 2" key="2">
    <citation type="journal article" date="2022" name="Mol. Ecol. Resour.">
        <title>The genomes of chicory, endive, great burdock and yacon provide insights into Asteraceae paleo-polyploidization history and plant inulin production.</title>
        <authorList>
            <person name="Fan W."/>
            <person name="Wang S."/>
            <person name="Wang H."/>
            <person name="Wang A."/>
            <person name="Jiang F."/>
            <person name="Liu H."/>
            <person name="Zhao H."/>
            <person name="Xu D."/>
            <person name="Zhang Y."/>
        </authorList>
    </citation>
    <scope>NUCLEOTIDE SEQUENCE [LARGE SCALE GENOMIC DNA]</scope>
    <source>
        <strain evidence="2">cv. Punajuju</strain>
        <tissue evidence="1">Leaves</tissue>
    </source>
</reference>
<evidence type="ECO:0000313" key="2">
    <source>
        <dbReference type="Proteomes" id="UP001055811"/>
    </source>
</evidence>
<dbReference type="EMBL" id="CM042014">
    <property type="protein sequence ID" value="KAI3721355.1"/>
    <property type="molecule type" value="Genomic_DNA"/>
</dbReference>